<accession>A0AAP0RZZ5</accession>
<dbReference type="PANTHER" id="PTHR10621:SF61">
    <property type="entry name" value="UBIQUITIN FAMILY PROTEIN"/>
    <property type="match status" value="1"/>
</dbReference>
<keyword evidence="3" id="KW-1185">Reference proteome</keyword>
<name>A0AAP0RZZ5_LIQFO</name>
<proteinExistence type="predicted"/>
<dbReference type="InterPro" id="IPR029071">
    <property type="entry name" value="Ubiquitin-like_domsf"/>
</dbReference>
<dbReference type="GO" id="GO:0043130">
    <property type="term" value="F:ubiquitin binding"/>
    <property type="evidence" value="ECO:0007669"/>
    <property type="project" value="TreeGrafter"/>
</dbReference>
<dbReference type="PROSITE" id="PS50053">
    <property type="entry name" value="UBIQUITIN_2"/>
    <property type="match status" value="1"/>
</dbReference>
<dbReference type="PANTHER" id="PTHR10621">
    <property type="entry name" value="UV EXCISION REPAIR PROTEIN RAD23"/>
    <property type="match status" value="1"/>
</dbReference>
<dbReference type="CDD" id="cd17039">
    <property type="entry name" value="Ubl_ubiquitin_like"/>
    <property type="match status" value="1"/>
</dbReference>
<dbReference type="AlphaFoldDB" id="A0AAP0RZZ5"/>
<dbReference type="EMBL" id="JBBPBK010000005">
    <property type="protein sequence ID" value="KAK9284926.1"/>
    <property type="molecule type" value="Genomic_DNA"/>
</dbReference>
<dbReference type="GO" id="GO:0031593">
    <property type="term" value="F:polyubiquitin modification-dependent protein binding"/>
    <property type="evidence" value="ECO:0007669"/>
    <property type="project" value="TreeGrafter"/>
</dbReference>
<sequence>MRVVVEIMTGTLFYIEVADDAMVADLKKEIEAQEKLPRDRLILIVYDDDHSRLMSESELPLVDYGVRDGSHIYLVFEPLDDGSTPLDSSLF</sequence>
<organism evidence="2 3">
    <name type="scientific">Liquidambar formosana</name>
    <name type="common">Formosan gum</name>
    <dbReference type="NCBI Taxonomy" id="63359"/>
    <lineage>
        <taxon>Eukaryota</taxon>
        <taxon>Viridiplantae</taxon>
        <taxon>Streptophyta</taxon>
        <taxon>Embryophyta</taxon>
        <taxon>Tracheophyta</taxon>
        <taxon>Spermatophyta</taxon>
        <taxon>Magnoliopsida</taxon>
        <taxon>eudicotyledons</taxon>
        <taxon>Gunneridae</taxon>
        <taxon>Pentapetalae</taxon>
        <taxon>Saxifragales</taxon>
        <taxon>Altingiaceae</taxon>
        <taxon>Liquidambar</taxon>
    </lineage>
</organism>
<protein>
    <recommendedName>
        <fullName evidence="1">Ubiquitin-like domain-containing protein</fullName>
    </recommendedName>
</protein>
<dbReference type="SUPFAM" id="SSF54236">
    <property type="entry name" value="Ubiquitin-like"/>
    <property type="match status" value="1"/>
</dbReference>
<dbReference type="Pfam" id="PF00240">
    <property type="entry name" value="ubiquitin"/>
    <property type="match status" value="1"/>
</dbReference>
<comment type="caution">
    <text evidence="2">The sequence shown here is derived from an EMBL/GenBank/DDBJ whole genome shotgun (WGS) entry which is preliminary data.</text>
</comment>
<gene>
    <name evidence="2" type="ORF">L1049_024107</name>
</gene>
<evidence type="ECO:0000259" key="1">
    <source>
        <dbReference type="PROSITE" id="PS50053"/>
    </source>
</evidence>
<dbReference type="InterPro" id="IPR000626">
    <property type="entry name" value="Ubiquitin-like_dom"/>
</dbReference>
<dbReference type="Gene3D" id="3.10.20.90">
    <property type="entry name" value="Phosphatidylinositol 3-kinase Catalytic Subunit, Chain A, domain 1"/>
    <property type="match status" value="1"/>
</dbReference>
<feature type="domain" description="Ubiquitin-like" evidence="1">
    <location>
        <begin position="1"/>
        <end position="77"/>
    </location>
</feature>
<dbReference type="GO" id="GO:0070628">
    <property type="term" value="F:proteasome binding"/>
    <property type="evidence" value="ECO:0007669"/>
    <property type="project" value="TreeGrafter"/>
</dbReference>
<dbReference type="GO" id="GO:0043161">
    <property type="term" value="P:proteasome-mediated ubiquitin-dependent protein catabolic process"/>
    <property type="evidence" value="ECO:0007669"/>
    <property type="project" value="TreeGrafter"/>
</dbReference>
<dbReference type="GO" id="GO:0005654">
    <property type="term" value="C:nucleoplasm"/>
    <property type="evidence" value="ECO:0007669"/>
    <property type="project" value="TreeGrafter"/>
</dbReference>
<dbReference type="GO" id="GO:0005829">
    <property type="term" value="C:cytosol"/>
    <property type="evidence" value="ECO:0007669"/>
    <property type="project" value="TreeGrafter"/>
</dbReference>
<evidence type="ECO:0000313" key="2">
    <source>
        <dbReference type="EMBL" id="KAK9284926.1"/>
    </source>
</evidence>
<dbReference type="Proteomes" id="UP001415857">
    <property type="component" value="Unassembled WGS sequence"/>
</dbReference>
<reference evidence="2 3" key="1">
    <citation type="journal article" date="2024" name="Plant J.">
        <title>Genome sequences and population genomics reveal climatic adaptation and genomic divergence between two closely related sweetgum species.</title>
        <authorList>
            <person name="Xu W.Q."/>
            <person name="Ren C.Q."/>
            <person name="Zhang X.Y."/>
            <person name="Comes H.P."/>
            <person name="Liu X.H."/>
            <person name="Li Y.G."/>
            <person name="Kettle C.J."/>
            <person name="Jalonen R."/>
            <person name="Gaisberger H."/>
            <person name="Ma Y.Z."/>
            <person name="Qiu Y.X."/>
        </authorList>
    </citation>
    <scope>NUCLEOTIDE SEQUENCE [LARGE SCALE GENOMIC DNA]</scope>
    <source>
        <strain evidence="2">Hangzhou</strain>
    </source>
</reference>
<evidence type="ECO:0000313" key="3">
    <source>
        <dbReference type="Proteomes" id="UP001415857"/>
    </source>
</evidence>